<gene>
    <name evidence="1" type="ORF">CAL29_21550</name>
</gene>
<evidence type="ECO:0000313" key="2">
    <source>
        <dbReference type="Proteomes" id="UP000216020"/>
    </source>
</evidence>
<comment type="caution">
    <text evidence="1">The sequence shown here is derived from an EMBL/GenBank/DDBJ whole genome shotgun (WGS) entry which is preliminary data.</text>
</comment>
<accession>A0A261S276</accession>
<protein>
    <submittedName>
        <fullName evidence="1">Uncharacterized protein</fullName>
    </submittedName>
</protein>
<reference evidence="2" key="1">
    <citation type="submission" date="2017-05" db="EMBL/GenBank/DDBJ databases">
        <title>Complete and WGS of Bordetella genogroups.</title>
        <authorList>
            <person name="Spilker T."/>
            <person name="Lipuma J."/>
        </authorList>
    </citation>
    <scope>NUCLEOTIDE SEQUENCE [LARGE SCALE GENOMIC DNA]</scope>
    <source>
        <strain evidence="2">AU16122</strain>
    </source>
</reference>
<keyword evidence="2" id="KW-1185">Reference proteome</keyword>
<organism evidence="1 2">
    <name type="scientific">Bordetella genomosp. 10</name>
    <dbReference type="NCBI Taxonomy" id="1416804"/>
    <lineage>
        <taxon>Bacteria</taxon>
        <taxon>Pseudomonadati</taxon>
        <taxon>Pseudomonadota</taxon>
        <taxon>Betaproteobacteria</taxon>
        <taxon>Burkholderiales</taxon>
        <taxon>Alcaligenaceae</taxon>
        <taxon>Bordetella</taxon>
    </lineage>
</organism>
<dbReference type="Proteomes" id="UP000216020">
    <property type="component" value="Unassembled WGS sequence"/>
</dbReference>
<sequence>MPPSTASAGDSASSVSMLDDYLRSAPQFDIPFTAEAGAPRARMHPSCLPAAAERRRPSLDGLPTGDAPANANAPVIAWCYSVGEDGREPDRQGMDYLAYFLRKKTGSPDWLVVPDEDAQPEGYGKTHNQLCQLMLALKGMGHEEGLAYLKRYDSVASTPLPAAPLPAMNRFELAEEIRGYLREYTGIVLQLGEKAMVISAIGIGERFGRGWLTVQDPATRSCVAVFDRELAGAIPRLCPPAPVSGLRAGPDVGPVYRDCMVSYLPNGSYVNRGYETE</sequence>
<evidence type="ECO:0000313" key="1">
    <source>
        <dbReference type="EMBL" id="OZI30593.1"/>
    </source>
</evidence>
<proteinExistence type="predicted"/>
<dbReference type="EMBL" id="NEVM01000005">
    <property type="protein sequence ID" value="OZI30593.1"/>
    <property type="molecule type" value="Genomic_DNA"/>
</dbReference>
<name>A0A261S276_9BORD</name>
<dbReference type="AlphaFoldDB" id="A0A261S276"/>